<dbReference type="AlphaFoldDB" id="E0VYQ4"/>
<reference evidence="6" key="2">
    <citation type="submission" date="2007-04" db="EMBL/GenBank/DDBJ databases">
        <title>The genome of the human body louse.</title>
        <authorList>
            <consortium name="The Human Body Louse Genome Consortium"/>
            <person name="Kirkness E."/>
            <person name="Walenz B."/>
            <person name="Hass B."/>
            <person name="Bruggner R."/>
            <person name="Strausberg R."/>
        </authorList>
    </citation>
    <scope>NUCLEOTIDE SEQUENCE</scope>
    <source>
        <strain evidence="6">USDA</strain>
    </source>
</reference>
<dbReference type="OrthoDB" id="29013at2759"/>
<protein>
    <submittedName>
        <fullName evidence="6 7">Tetratricopeptide repeat protein 7B, putative</fullName>
    </submittedName>
</protein>
<dbReference type="InterPro" id="IPR045819">
    <property type="entry name" value="TTC7_N"/>
</dbReference>
<dbReference type="EnsemblMetazoa" id="PHUM517030-RA">
    <property type="protein sequence ID" value="PHUM517030-PA"/>
    <property type="gene ID" value="PHUM517030"/>
</dbReference>
<dbReference type="RefSeq" id="XP_002431248.1">
    <property type="nucleotide sequence ID" value="XM_002431203.1"/>
</dbReference>
<dbReference type="VEuPathDB" id="VectorBase:PHUM517030"/>
<dbReference type="STRING" id="121224.E0VYQ4"/>
<dbReference type="InParanoid" id="E0VYQ4"/>
<dbReference type="InterPro" id="IPR051722">
    <property type="entry name" value="Endocytosis_PI4K-reg_protein"/>
</dbReference>
<dbReference type="OMA" id="EYYLACQ"/>
<dbReference type="InterPro" id="IPR011990">
    <property type="entry name" value="TPR-like_helical_dom_sf"/>
</dbReference>
<evidence type="ECO:0000313" key="7">
    <source>
        <dbReference type="EnsemblMetazoa" id="PHUM517030-PA"/>
    </source>
</evidence>
<feature type="compositionally biased region" description="Low complexity" evidence="4">
    <location>
        <begin position="195"/>
        <end position="208"/>
    </location>
</feature>
<dbReference type="KEGG" id="phu:Phum_PHUM517030"/>
<reference evidence="7" key="3">
    <citation type="submission" date="2021-02" db="UniProtKB">
        <authorList>
            <consortium name="EnsemblMetazoa"/>
        </authorList>
    </citation>
    <scope>IDENTIFICATION</scope>
    <source>
        <strain evidence="7">USDA</strain>
    </source>
</reference>
<feature type="repeat" description="TPR" evidence="3">
    <location>
        <begin position="723"/>
        <end position="756"/>
    </location>
</feature>
<dbReference type="HOGENOM" id="CLU_010512_0_0_1"/>
<dbReference type="CTD" id="8233239"/>
<organism>
    <name type="scientific">Pediculus humanus subsp. corporis</name>
    <name type="common">Body louse</name>
    <dbReference type="NCBI Taxonomy" id="121224"/>
    <lineage>
        <taxon>Eukaryota</taxon>
        <taxon>Metazoa</taxon>
        <taxon>Ecdysozoa</taxon>
        <taxon>Arthropoda</taxon>
        <taxon>Hexapoda</taxon>
        <taxon>Insecta</taxon>
        <taxon>Pterygota</taxon>
        <taxon>Neoptera</taxon>
        <taxon>Paraneoptera</taxon>
        <taxon>Psocodea</taxon>
        <taxon>Troctomorpha</taxon>
        <taxon>Phthiraptera</taxon>
        <taxon>Anoplura</taxon>
        <taxon>Pediculidae</taxon>
        <taxon>Pediculus</taxon>
    </lineage>
</organism>
<dbReference type="SUPFAM" id="SSF48452">
    <property type="entry name" value="TPR-like"/>
    <property type="match status" value="2"/>
</dbReference>
<dbReference type="Gene3D" id="1.25.40.10">
    <property type="entry name" value="Tetratricopeptide repeat domain"/>
    <property type="match status" value="2"/>
</dbReference>
<dbReference type="GO" id="GO:0046854">
    <property type="term" value="P:phosphatidylinositol phosphate biosynthetic process"/>
    <property type="evidence" value="ECO:0007669"/>
    <property type="project" value="TreeGrafter"/>
</dbReference>
<dbReference type="GeneID" id="8233239"/>
<name>E0VYQ4_PEDHC</name>
<evidence type="ECO:0000259" key="5">
    <source>
        <dbReference type="Pfam" id="PF19440"/>
    </source>
</evidence>
<evidence type="ECO:0000256" key="2">
    <source>
        <dbReference type="ARBA" id="ARBA00038251"/>
    </source>
</evidence>
<dbReference type="SMART" id="SM00028">
    <property type="entry name" value="TPR"/>
    <property type="match status" value="6"/>
</dbReference>
<dbReference type="InterPro" id="IPR019734">
    <property type="entry name" value="TPR_rpt"/>
</dbReference>
<dbReference type="FunCoup" id="E0VYQ4">
    <property type="interactions" value="378"/>
</dbReference>
<evidence type="ECO:0000313" key="8">
    <source>
        <dbReference type="Proteomes" id="UP000009046"/>
    </source>
</evidence>
<feature type="region of interest" description="Disordered" evidence="4">
    <location>
        <begin position="195"/>
        <end position="217"/>
    </location>
</feature>
<dbReference type="EMBL" id="AAZO01006284">
    <property type="status" value="NOT_ANNOTATED_CDS"/>
    <property type="molecule type" value="Genomic_DNA"/>
</dbReference>
<sequence length="837" mass="94440">MTSKGRNAVRLETEIEKSREESRWNRVIELAEQLKSRAPAQETLADFLLGEGKLESFLEEHPPTEINIPLAQEGLVEAKRHLLNAITELGRKERVALDGNLLLGKLNYACGNYNDALLHYTNAELDSLTEKELPSRGLKIVAESYAIKGLCLEKIAPTSTSKYKLAEHTEQIMKCFELAADLTLLYLQELDKLQQQPPTTTSSSGSHSPQPPAPARQVGPILETALQRAPLLYVQASRLDQAVSRYRSMLSAVESSATQSVRLTLTRQLAEVLLRGLTGTLYIPPSSSVKSTKKTQPVASESPWKPKQYTGFNLFIPTIDYEEVILLLLISEAMAVRDTVLSQAPEFEEARLRALKNAKAVYDLLAVTVMRWGQATILHEVLERALKFSFEEKHIWMQYALCLVTMGKHFHALAVLKEVKRLMPKNTIPCLIAGRICYENLERPNEGVEWCKEALVKAQKQEPNLVSRCLLYIGIGYHIQAQQTYVRVEKKKLSEQSLHYFNESVKYDPYDHLAQYYLALHFACSFRIVDAIKHAKCALEFRPEHAPSLQLLILLLTAQKEYKESSKLLEAALEEYPDDLNLLYIKAHLELYDKGGEAALVTAKQMLSVWKVLYEEQTLLDAADASDKRSDTKSTFQLYTAEMSDKDSSSLHAQSVVASRVEHALSEVASSLSSFTPRPGPQHAWILQVQIWLLLAEIYLELNELNWASDCVQEATAIYPLSHQVMFTKGLIYEKKAEFTEACQWFQNAIAISPTHLKSLQHLGLTYYYLGYNRLAEKTLRDAARIDPNSFTTWYNLGIVLESVKEYAGASDCMLTALEVETTSPALPFTMIPITFE</sequence>
<evidence type="ECO:0000256" key="4">
    <source>
        <dbReference type="SAM" id="MobiDB-lite"/>
    </source>
</evidence>
<reference evidence="6" key="1">
    <citation type="submission" date="2007-04" db="EMBL/GenBank/DDBJ databases">
        <title>Annotation of Pediculus humanus corporis strain USDA.</title>
        <authorList>
            <person name="Kirkness E."/>
            <person name="Hannick L."/>
            <person name="Hass B."/>
            <person name="Bruggner R."/>
            <person name="Lawson D."/>
            <person name="Bidwell S."/>
            <person name="Joardar V."/>
            <person name="Caler E."/>
            <person name="Walenz B."/>
            <person name="Inman J."/>
            <person name="Schobel S."/>
            <person name="Galinsky K."/>
            <person name="Amedeo P."/>
            <person name="Strausberg R."/>
        </authorList>
    </citation>
    <scope>NUCLEOTIDE SEQUENCE</scope>
    <source>
        <strain evidence="6">USDA</strain>
    </source>
</reference>
<dbReference type="Pfam" id="PF19440">
    <property type="entry name" value="TTC7_N"/>
    <property type="match status" value="1"/>
</dbReference>
<dbReference type="GO" id="GO:0072659">
    <property type="term" value="P:protein localization to plasma membrane"/>
    <property type="evidence" value="ECO:0007669"/>
    <property type="project" value="TreeGrafter"/>
</dbReference>
<evidence type="ECO:0000256" key="1">
    <source>
        <dbReference type="ARBA" id="ARBA00002550"/>
    </source>
</evidence>
<dbReference type="Pfam" id="PF13181">
    <property type="entry name" value="TPR_8"/>
    <property type="match status" value="2"/>
</dbReference>
<dbReference type="PROSITE" id="PS50005">
    <property type="entry name" value="TPR"/>
    <property type="match status" value="2"/>
</dbReference>
<dbReference type="Proteomes" id="UP000009046">
    <property type="component" value="Unassembled WGS sequence"/>
</dbReference>
<dbReference type="EMBL" id="DS235846">
    <property type="protein sequence ID" value="EEB18510.1"/>
    <property type="molecule type" value="Genomic_DNA"/>
</dbReference>
<feature type="repeat" description="TPR" evidence="3">
    <location>
        <begin position="757"/>
        <end position="790"/>
    </location>
</feature>
<dbReference type="PANTHER" id="PTHR23083">
    <property type="entry name" value="TETRATRICOPEPTIDE REPEAT PROTEIN, TPR"/>
    <property type="match status" value="1"/>
</dbReference>
<evidence type="ECO:0000313" key="6">
    <source>
        <dbReference type="EMBL" id="EEB18510.1"/>
    </source>
</evidence>
<keyword evidence="8" id="KW-1185">Reference proteome</keyword>
<feature type="domain" description="Tetratricopeptide repeat protein 7 N-terminal" evidence="5">
    <location>
        <begin position="6"/>
        <end position="382"/>
    </location>
</feature>
<accession>E0VYQ4</accession>
<keyword evidence="3" id="KW-0802">TPR repeat</keyword>
<comment type="function">
    <text evidence="1">Involved in endocytosis.</text>
</comment>
<dbReference type="eggNOG" id="KOG4162">
    <property type="taxonomic scope" value="Eukaryota"/>
</dbReference>
<evidence type="ECO:0000256" key="3">
    <source>
        <dbReference type="PROSITE-ProRule" id="PRU00339"/>
    </source>
</evidence>
<dbReference type="GO" id="GO:0005886">
    <property type="term" value="C:plasma membrane"/>
    <property type="evidence" value="ECO:0007669"/>
    <property type="project" value="TreeGrafter"/>
</dbReference>
<comment type="similarity">
    <text evidence="2">Belongs to the YPP1 family.</text>
</comment>
<gene>
    <name evidence="7" type="primary">8233239</name>
    <name evidence="6" type="ORF">Phum_PHUM517030</name>
</gene>
<dbReference type="PANTHER" id="PTHR23083:SF464">
    <property type="entry name" value="TETRATRICOPEPTIDE REPEAT DOMAIN 7, ISOFORM A"/>
    <property type="match status" value="1"/>
</dbReference>
<proteinExistence type="inferred from homology"/>